<dbReference type="EMBL" id="CAESAP020000135">
    <property type="protein sequence ID" value="CAB5498296.1"/>
    <property type="molecule type" value="Genomic_DNA"/>
</dbReference>
<protein>
    <submittedName>
        <fullName evidence="1">Uncharacterized protein</fullName>
    </submittedName>
</protein>
<comment type="caution">
    <text evidence="1">The sequence shown here is derived from an EMBL/GenBank/DDBJ whole genome shotgun (WGS) entry which is preliminary data.</text>
</comment>
<keyword evidence="2" id="KW-1185">Reference proteome</keyword>
<gene>
    <name evidence="1" type="ORF">AZO1586R_740</name>
</gene>
<dbReference type="Proteomes" id="UP000635628">
    <property type="component" value="Unassembled WGS sequence"/>
</dbReference>
<feature type="non-terminal residue" evidence="1">
    <location>
        <position position="1"/>
    </location>
</feature>
<accession>A0ACA8ZP48</accession>
<organism evidence="1 2">
    <name type="scientific">Bathymodiolus azoricus thioautotrophic gill symbiont</name>
    <dbReference type="NCBI Taxonomy" id="235205"/>
    <lineage>
        <taxon>Bacteria</taxon>
        <taxon>Pseudomonadati</taxon>
        <taxon>Pseudomonadota</taxon>
        <taxon>Gammaproteobacteria</taxon>
        <taxon>sulfur-oxidizing symbionts</taxon>
    </lineage>
</organism>
<evidence type="ECO:0000313" key="2">
    <source>
        <dbReference type="Proteomes" id="UP000635628"/>
    </source>
</evidence>
<evidence type="ECO:0000313" key="1">
    <source>
        <dbReference type="EMBL" id="CAB5498296.1"/>
    </source>
</evidence>
<sequence>FEFLFFSFLQAKTQTLKMTIVSGLRIIDSNAQTGITWWNWTLYPVIWQGGYYDHKLWGVMFLVIVIYGQGRVSLDNIICKQYH</sequence>
<proteinExistence type="predicted"/>
<reference evidence="1" key="1">
    <citation type="submission" date="2020-05" db="EMBL/GenBank/DDBJ databases">
        <authorList>
            <person name="Petersen J."/>
            <person name="Sayavedra L."/>
        </authorList>
    </citation>
    <scope>NUCLEOTIDE SEQUENCE</scope>
    <source>
        <strain evidence="1">B azoricus SOX Menez Gwen</strain>
    </source>
</reference>
<name>A0ACA8ZP48_9GAMM</name>